<dbReference type="InterPro" id="IPR050811">
    <property type="entry name" value="Phosphate_ABC_transporter"/>
</dbReference>
<dbReference type="CDD" id="cd13653">
    <property type="entry name" value="PBP2_phosphate_like_1"/>
    <property type="match status" value="1"/>
</dbReference>
<dbReference type="Pfam" id="PF12849">
    <property type="entry name" value="PBP_like_2"/>
    <property type="match status" value="1"/>
</dbReference>
<dbReference type="Gene3D" id="3.40.190.10">
    <property type="entry name" value="Periplasmic binding protein-like II"/>
    <property type="match status" value="2"/>
</dbReference>
<gene>
    <name evidence="4" type="ORF">HW932_14475</name>
</gene>
<dbReference type="SUPFAM" id="SSF53850">
    <property type="entry name" value="Periplasmic binding protein-like II"/>
    <property type="match status" value="1"/>
</dbReference>
<comment type="caution">
    <text evidence="4">The sequence shown here is derived from an EMBL/GenBank/DDBJ whole genome shotgun (WGS) entry which is preliminary data.</text>
</comment>
<sequence>MPLFKRFPLYLTGGALVLSLTSPGLAALDISGSSTVQPVVERLVSVFTEQTGEPVQLAGGGSGAGVKNALSGASQIGMVSRDLKSEERTELRHTTIGLDALAIIVNRDNPLDRITKSQLVELYSGRIDNWRALGGPDLAVVRVSKEVGRSTLELFEHFTGLQSPDRPPSDTPRISQKAYVIGSNLEALTLVGGLPGAIGYVSVGTAHAMAEAGLPVKVLVLDGVEPSNAAIADGRYPIVRPLNLVYREPTPSVSAFLALALSPRGQDVVKSLGFLSVDR</sequence>
<dbReference type="AlphaFoldDB" id="A0A850RGD2"/>
<protein>
    <submittedName>
        <fullName evidence="4">Phosphate ABC transporter substrate-binding protein</fullName>
    </submittedName>
</protein>
<dbReference type="Proteomes" id="UP000592294">
    <property type="component" value="Unassembled WGS sequence"/>
</dbReference>
<dbReference type="RefSeq" id="WP_176977209.1">
    <property type="nucleotide sequence ID" value="NZ_JABZEO010000010.1"/>
</dbReference>
<evidence type="ECO:0000313" key="5">
    <source>
        <dbReference type="Proteomes" id="UP000592294"/>
    </source>
</evidence>
<evidence type="ECO:0000313" key="4">
    <source>
        <dbReference type="EMBL" id="NVZ10467.1"/>
    </source>
</evidence>
<name>A0A850RGD2_9GAMM</name>
<feature type="chain" id="PRO_5032667036" evidence="2">
    <location>
        <begin position="27"/>
        <end position="279"/>
    </location>
</feature>
<evidence type="ECO:0000259" key="3">
    <source>
        <dbReference type="Pfam" id="PF12849"/>
    </source>
</evidence>
<proteinExistence type="predicted"/>
<keyword evidence="5" id="KW-1185">Reference proteome</keyword>
<dbReference type="PANTHER" id="PTHR30570">
    <property type="entry name" value="PERIPLASMIC PHOSPHATE BINDING COMPONENT OF PHOSPHATE ABC TRANSPORTER"/>
    <property type="match status" value="1"/>
</dbReference>
<dbReference type="PANTHER" id="PTHR30570:SF1">
    <property type="entry name" value="PHOSPHATE-BINDING PROTEIN PSTS"/>
    <property type="match status" value="1"/>
</dbReference>
<reference evidence="4 5" key="1">
    <citation type="submission" date="2020-06" db="EMBL/GenBank/DDBJ databases">
        <title>Whole-genome sequence of Allochromatium humboldtianum DSM 21881, type strain.</title>
        <authorList>
            <person name="Kyndt J.A."/>
            <person name="Meyer T.E."/>
        </authorList>
    </citation>
    <scope>NUCLEOTIDE SEQUENCE [LARGE SCALE GENOMIC DNA]</scope>
    <source>
        <strain evidence="4 5">DSM 21881</strain>
    </source>
</reference>
<keyword evidence="1 2" id="KW-0732">Signal</keyword>
<feature type="signal peptide" evidence="2">
    <location>
        <begin position="1"/>
        <end position="26"/>
    </location>
</feature>
<accession>A0A850RGD2</accession>
<dbReference type="EMBL" id="JABZEO010000010">
    <property type="protein sequence ID" value="NVZ10467.1"/>
    <property type="molecule type" value="Genomic_DNA"/>
</dbReference>
<organism evidence="4 5">
    <name type="scientific">Allochromatium humboldtianum</name>
    <dbReference type="NCBI Taxonomy" id="504901"/>
    <lineage>
        <taxon>Bacteria</taxon>
        <taxon>Pseudomonadati</taxon>
        <taxon>Pseudomonadota</taxon>
        <taxon>Gammaproteobacteria</taxon>
        <taxon>Chromatiales</taxon>
        <taxon>Chromatiaceae</taxon>
        <taxon>Allochromatium</taxon>
    </lineage>
</organism>
<dbReference type="InterPro" id="IPR024370">
    <property type="entry name" value="PBP_domain"/>
</dbReference>
<evidence type="ECO:0000256" key="2">
    <source>
        <dbReference type="SAM" id="SignalP"/>
    </source>
</evidence>
<feature type="domain" description="PBP" evidence="3">
    <location>
        <begin position="22"/>
        <end position="263"/>
    </location>
</feature>
<evidence type="ECO:0000256" key="1">
    <source>
        <dbReference type="ARBA" id="ARBA00022729"/>
    </source>
</evidence>